<evidence type="ECO:0000256" key="2">
    <source>
        <dbReference type="SAM" id="MobiDB-lite"/>
    </source>
</evidence>
<feature type="coiled-coil region" evidence="1">
    <location>
        <begin position="73"/>
        <end position="108"/>
    </location>
</feature>
<accession>A0ABQ6MNT6</accession>
<dbReference type="PROSITE" id="PS50011">
    <property type="entry name" value="PROTEIN_KINASE_DOM"/>
    <property type="match status" value="1"/>
</dbReference>
<dbReference type="InterPro" id="IPR000719">
    <property type="entry name" value="Prot_kinase_dom"/>
</dbReference>
<evidence type="ECO:0000313" key="5">
    <source>
        <dbReference type="Proteomes" id="UP001165060"/>
    </source>
</evidence>
<keyword evidence="1" id="KW-0175">Coiled coil</keyword>
<feature type="region of interest" description="Disordered" evidence="2">
    <location>
        <begin position="244"/>
        <end position="286"/>
    </location>
</feature>
<dbReference type="InterPro" id="IPR011009">
    <property type="entry name" value="Kinase-like_dom_sf"/>
</dbReference>
<dbReference type="InterPro" id="IPR045133">
    <property type="entry name" value="IRE1/2-like"/>
</dbReference>
<dbReference type="EMBL" id="BRYB01004367">
    <property type="protein sequence ID" value="GMI29868.1"/>
    <property type="molecule type" value="Genomic_DNA"/>
</dbReference>
<dbReference type="Gene3D" id="1.10.510.10">
    <property type="entry name" value="Transferase(Phosphotransferase) domain 1"/>
    <property type="match status" value="1"/>
</dbReference>
<dbReference type="InterPro" id="IPR008271">
    <property type="entry name" value="Ser/Thr_kinase_AS"/>
</dbReference>
<feature type="compositionally biased region" description="Low complexity" evidence="2">
    <location>
        <begin position="390"/>
        <end position="411"/>
    </location>
</feature>
<dbReference type="PROSITE" id="PS00108">
    <property type="entry name" value="PROTEIN_KINASE_ST"/>
    <property type="match status" value="1"/>
</dbReference>
<dbReference type="PANTHER" id="PTHR13954">
    <property type="entry name" value="IRE1-RELATED"/>
    <property type="match status" value="1"/>
</dbReference>
<feature type="region of interest" description="Disordered" evidence="2">
    <location>
        <begin position="390"/>
        <end position="487"/>
    </location>
</feature>
<dbReference type="SUPFAM" id="SSF56112">
    <property type="entry name" value="Protein kinase-like (PK-like)"/>
    <property type="match status" value="1"/>
</dbReference>
<dbReference type="InterPro" id="IPR012340">
    <property type="entry name" value="NA-bd_OB-fold"/>
</dbReference>
<dbReference type="Proteomes" id="UP001165060">
    <property type="component" value="Unassembled WGS sequence"/>
</dbReference>
<dbReference type="Gene3D" id="3.30.200.20">
    <property type="entry name" value="Phosphorylase Kinase, domain 1"/>
    <property type="match status" value="1"/>
</dbReference>
<feature type="compositionally biased region" description="Low complexity" evidence="2">
    <location>
        <begin position="248"/>
        <end position="258"/>
    </location>
</feature>
<dbReference type="Gene3D" id="2.40.50.140">
    <property type="entry name" value="Nucleic acid-binding proteins"/>
    <property type="match status" value="1"/>
</dbReference>
<organism evidence="4 5">
    <name type="scientific">Tetraparma gracilis</name>
    <dbReference type="NCBI Taxonomy" id="2962635"/>
    <lineage>
        <taxon>Eukaryota</taxon>
        <taxon>Sar</taxon>
        <taxon>Stramenopiles</taxon>
        <taxon>Ochrophyta</taxon>
        <taxon>Bolidophyceae</taxon>
        <taxon>Parmales</taxon>
        <taxon>Triparmaceae</taxon>
        <taxon>Tetraparma</taxon>
    </lineage>
</organism>
<dbReference type="SMART" id="SM00220">
    <property type="entry name" value="S_TKc"/>
    <property type="match status" value="1"/>
</dbReference>
<name>A0ABQ6MNT6_9STRA</name>
<feature type="compositionally biased region" description="Pro residues" evidence="2">
    <location>
        <begin position="412"/>
        <end position="442"/>
    </location>
</feature>
<evidence type="ECO:0000259" key="3">
    <source>
        <dbReference type="PROSITE" id="PS50011"/>
    </source>
</evidence>
<evidence type="ECO:0000256" key="1">
    <source>
        <dbReference type="SAM" id="Coils"/>
    </source>
</evidence>
<feature type="domain" description="Protein kinase" evidence="3">
    <location>
        <begin position="517"/>
        <end position="873"/>
    </location>
</feature>
<keyword evidence="5" id="KW-1185">Reference proteome</keyword>
<protein>
    <recommendedName>
        <fullName evidence="3">Protein kinase domain-containing protein</fullName>
    </recommendedName>
</protein>
<comment type="caution">
    <text evidence="4">The sequence shown here is derived from an EMBL/GenBank/DDBJ whole genome shotgun (WGS) entry which is preliminary data.</text>
</comment>
<feature type="compositionally biased region" description="Polar residues" evidence="2">
    <location>
        <begin position="459"/>
        <end position="468"/>
    </location>
</feature>
<dbReference type="PANTHER" id="PTHR13954:SF6">
    <property type="entry name" value="NON-SPECIFIC SERINE_THREONINE PROTEIN KINASE"/>
    <property type="match status" value="1"/>
</dbReference>
<gene>
    <name evidence="4" type="ORF">TeGR_g13017</name>
</gene>
<proteinExistence type="predicted"/>
<reference evidence="4 5" key="1">
    <citation type="journal article" date="2023" name="Commun. Biol.">
        <title>Genome analysis of Parmales, the sister group of diatoms, reveals the evolutionary specialization of diatoms from phago-mixotrophs to photoautotrophs.</title>
        <authorList>
            <person name="Ban H."/>
            <person name="Sato S."/>
            <person name="Yoshikawa S."/>
            <person name="Yamada K."/>
            <person name="Nakamura Y."/>
            <person name="Ichinomiya M."/>
            <person name="Sato N."/>
            <person name="Blanc-Mathieu R."/>
            <person name="Endo H."/>
            <person name="Kuwata A."/>
            <person name="Ogata H."/>
        </authorList>
    </citation>
    <scope>NUCLEOTIDE SEQUENCE [LARGE SCALE GENOMIC DNA]</scope>
</reference>
<evidence type="ECO:0000313" key="4">
    <source>
        <dbReference type="EMBL" id="GMI29868.1"/>
    </source>
</evidence>
<sequence>MLETHRFDDWLNDKLIAHEDIETCADGGNMNRLYQLLAQGRARNLELTSYILEAAAMRHDWFNAKQKKALNMRADLLRQEEIEAEAIEEEEERREEAIRQRMAAAEREAMNPTAPPVEAYVPEETPAELDFKNKAVALQDMTGADKHFNGRTGVVQPYDLEHGQWAVKLTTPMSDNRSAVTVFARQLRVLTAKEIKKAKEDQERFLRMEKERRKKDALRSEQEAEEKDRLLALKLVEQFENRGGVDKANSARASAAAPAPAPSPAPIPTSGGVVYNPAGSKSTEGSKRFKGTIKTFAKGNGFITFTNPPKKNGKARSSKIFFNHKEVILPDHLESSLTSSFQKNKWRTSNLNKGEPVEFEVGTYRNEVKMEDNEVAVQIRLLKHERAAPRAAPPAAAASGSSAGAAWAPASPTRPAPASPPSAPAPAPARAPAPAPAPPAAPPSFASDSVSDTDFDKMNLQNLGNDSYQPPRFGGGGGSNKPASSIYKGTGESPLMLGGGGGNVLDSLDGNFGLPELSLNTYGGGGSRSDLSMQLMLGQADEGYRNATKLRIFAMAYLGRKLSDQVRSLTATSINVDGRFTYYPFVRLGSAQQDVFRGKVFSFGIPKDCAVKRLSRAMHDMTEVNLLRKLSHDNVVSVEDFSQHQSSEFSFIALELCHGDLERLVETPPNGVRQETAELLPRPLQSVETRRDIARQILVAVAFLHEKGVAHRDLKPSNILFVESDKTITIKVADFGISKALDEGVTSYTQTSMAGSKGYQAQELVLLKLGEHSDSNWRPTNEDFKKADIFSFGLLVYYVLTGGLHPFSNPDPRRIKRIGDRETRIADGEPPNLEPIEDSEAKHFFQTTLNHKAKIRPSAQTLYSRTAPRHPYFLTPANRMSVIRAADKLCKQNINLGQNTGLTLLDRICSSSLDWKEQFIDIWEPDGSMALNRGENITYRRTGRDLVRFARNIGEHYAEFHVMSKLRVSVMSAGGGATDDEALVKWMMQRTPLLWILLFEDKVSVDE</sequence>
<dbReference type="Pfam" id="PF00069">
    <property type="entry name" value="Pkinase"/>
    <property type="match status" value="1"/>
</dbReference>